<dbReference type="AlphaFoldDB" id="G8YLS5"/>
<evidence type="ECO:0000256" key="1">
    <source>
        <dbReference type="ARBA" id="ARBA00006019"/>
    </source>
</evidence>
<dbReference type="Pfam" id="PF00888">
    <property type="entry name" value="Cullin"/>
    <property type="match status" value="1"/>
</dbReference>
<dbReference type="InParanoid" id="G8YLS5"/>
<keyword evidence="7" id="KW-1185">Reference proteome</keyword>
<dbReference type="InterPro" id="IPR019559">
    <property type="entry name" value="Cullin_neddylation_domain"/>
</dbReference>
<organism evidence="6 7">
    <name type="scientific">Pichia sorbitophila (strain ATCC MYA-4447 / BCRC 22081 / CBS 7064 / NBRC 10061 / NRRL Y-12695)</name>
    <name type="common">Hybrid yeast</name>
    <dbReference type="NCBI Taxonomy" id="559304"/>
    <lineage>
        <taxon>Eukaryota</taxon>
        <taxon>Fungi</taxon>
        <taxon>Dikarya</taxon>
        <taxon>Ascomycota</taxon>
        <taxon>Saccharomycotina</taxon>
        <taxon>Pichiomycetes</taxon>
        <taxon>Debaryomycetaceae</taxon>
        <taxon>Millerozyma</taxon>
    </lineage>
</organism>
<dbReference type="Pfam" id="PF26557">
    <property type="entry name" value="Cullin_AB"/>
    <property type="match status" value="1"/>
</dbReference>
<dbReference type="EMBL" id="FO082054">
    <property type="protein sequence ID" value="CCE89009.1"/>
    <property type="molecule type" value="Genomic_DNA"/>
</dbReference>
<evidence type="ECO:0000256" key="3">
    <source>
        <dbReference type="RuleBase" id="RU003829"/>
    </source>
</evidence>
<comment type="similarity">
    <text evidence="1 2 3">Belongs to the cullin family.</text>
</comment>
<evidence type="ECO:0000256" key="2">
    <source>
        <dbReference type="PROSITE-ProRule" id="PRU00330"/>
    </source>
</evidence>
<dbReference type="InterPro" id="IPR016158">
    <property type="entry name" value="Cullin_homology"/>
</dbReference>
<dbReference type="InterPro" id="IPR016159">
    <property type="entry name" value="Cullin_repeat-like_dom_sf"/>
</dbReference>
<dbReference type="Pfam" id="PF10557">
    <property type="entry name" value="Cullin_Nedd8"/>
    <property type="match status" value="1"/>
</dbReference>
<dbReference type="OMA" id="RWNLIFY"/>
<dbReference type="HOGENOM" id="CLU_335858_0_0_1"/>
<name>G8YLS5_PICSO</name>
<feature type="domain" description="Cullin family profile" evidence="5">
    <location>
        <begin position="430"/>
        <end position="659"/>
    </location>
</feature>
<evidence type="ECO:0000313" key="7">
    <source>
        <dbReference type="Proteomes" id="UP000005222"/>
    </source>
</evidence>
<dbReference type="InterPro" id="IPR036388">
    <property type="entry name" value="WH-like_DNA-bd_sf"/>
</dbReference>
<dbReference type="GO" id="GO:0006511">
    <property type="term" value="P:ubiquitin-dependent protein catabolic process"/>
    <property type="evidence" value="ECO:0007669"/>
    <property type="project" value="InterPro"/>
</dbReference>
<dbReference type="Gene3D" id="3.30.230.130">
    <property type="entry name" value="Cullin, Chain C, Domain 2"/>
    <property type="match status" value="1"/>
</dbReference>
<dbReference type="SUPFAM" id="SSF74788">
    <property type="entry name" value="Cullin repeat-like"/>
    <property type="match status" value="1"/>
</dbReference>
<proteinExistence type="inferred from homology"/>
<accession>G8YLS5</accession>
<feature type="region of interest" description="Disordered" evidence="4">
    <location>
        <begin position="25"/>
        <end position="44"/>
    </location>
</feature>
<dbReference type="InterPro" id="IPR059120">
    <property type="entry name" value="Cullin-like_AB"/>
</dbReference>
<sequence>MEGHSEILRFDEDHELDMDTSISHLSPVHSRSESNVRYDHKRKKPNTTRINKNYILEQKEKATIKAHEALRSVLNGERLANGYEVYYRYVESLCRFKHNEQSILADHVESTLKEYFEHQIAPDLKKLFVEDTFASETMVDSLIDTYECWLVKLKVLSKIFLYLDANYLQFHPSRLRIAAYGQKLFVQEFFESSETSEAVVPKIIYEKHKVILSEIRRNKKENYLSTSKRLSKVLAQYPVEARDEFEGDLLESIAVDFQKMRSEWLMTPDNYIHSALRAMSSEVTYFKESGYRKSFMSALFSKLKWITIFQDFQNVIHISLPILLQDQNENELRLIHEYCEKSIDEYSINSTKMFIYEWGKYIETLIQGTLEKNKENLKNFVPALVDLYTRLKELADKVLTSNEVFEFELRNSFMKMFNDKNINYTTLVQLCKYCDSFFKNSSKKGAKPDNNTLTFEKFRDNVQLIVKCLNNKNDFLILYKRDLSRRLLMGRSTNTKLEASVIDSFIKVTGETDEVLGLKAMFRDLEISKDKFSSLSLDDCPFDFSAYVLEQKFWPDPPKGDSEAYLPPYLSNAVDKFTALYKSEEEKHADKRLDWSHYSLHQLVIKGSFESGDKDLIVNLLQAVVILLYNEKDSYTFDEIASSTGISPKLLKRVLLSLTSDRFNILVSNGGSYSFNFKFTDKSNKIRIPFYKDRESSAHISDMDNDGRGIVERNRDTEIKCILVRIMKQEKSVLYSDLIYQTLEHAQAKGPCDVSDIKTQLDYLIANEFVKREPDGKTFTYIP</sequence>
<dbReference type="InterPro" id="IPR001373">
    <property type="entry name" value="Cullin_N"/>
</dbReference>
<dbReference type="GO" id="GO:0031625">
    <property type="term" value="F:ubiquitin protein ligase binding"/>
    <property type="evidence" value="ECO:0007669"/>
    <property type="project" value="InterPro"/>
</dbReference>
<dbReference type="InterPro" id="IPR036390">
    <property type="entry name" value="WH_DNA-bd_sf"/>
</dbReference>
<dbReference type="Proteomes" id="UP000005222">
    <property type="component" value="Chromosome F"/>
</dbReference>
<dbReference type="Gene3D" id="1.10.10.10">
    <property type="entry name" value="Winged helix-like DNA-binding domain superfamily/Winged helix DNA-binding domain"/>
    <property type="match status" value="1"/>
</dbReference>
<gene>
    <name evidence="6" type="primary">Piso0_001806</name>
    <name evidence="6" type="ORF">GNLVRS01_PISO0F14459g</name>
</gene>
<dbReference type="SMART" id="SM00182">
    <property type="entry name" value="CULLIN"/>
    <property type="match status" value="1"/>
</dbReference>
<dbReference type="OrthoDB" id="27073at2759"/>
<dbReference type="InterPro" id="IPR045093">
    <property type="entry name" value="Cullin"/>
</dbReference>
<dbReference type="eggNOG" id="KOG2167">
    <property type="taxonomic scope" value="Eukaryota"/>
</dbReference>
<dbReference type="STRING" id="559304.G8YLS5"/>
<dbReference type="SMART" id="SM00884">
    <property type="entry name" value="Cullin_Nedd8"/>
    <property type="match status" value="1"/>
</dbReference>
<dbReference type="SUPFAM" id="SSF75632">
    <property type="entry name" value="Cullin homology domain"/>
    <property type="match status" value="1"/>
</dbReference>
<protein>
    <submittedName>
        <fullName evidence="6">Piso0_001806 protein</fullName>
    </submittedName>
</protein>
<dbReference type="PANTHER" id="PTHR11932">
    <property type="entry name" value="CULLIN"/>
    <property type="match status" value="1"/>
</dbReference>
<evidence type="ECO:0000313" key="6">
    <source>
        <dbReference type="EMBL" id="CCE89009.1"/>
    </source>
</evidence>
<evidence type="ECO:0000259" key="5">
    <source>
        <dbReference type="PROSITE" id="PS50069"/>
    </source>
</evidence>
<reference evidence="6 7" key="1">
    <citation type="journal article" date="2012" name="G3 (Bethesda)">
        <title>Pichia sorbitophila, an interspecies yeast hybrid reveals early steps of genome resolution following polyploidization.</title>
        <authorList>
            <person name="Leh Louis V."/>
            <person name="Despons L."/>
            <person name="Friedrich A."/>
            <person name="Martin T."/>
            <person name="Durrens P."/>
            <person name="Casaregola S."/>
            <person name="Neuveglise C."/>
            <person name="Fairhead C."/>
            <person name="Marck C."/>
            <person name="Cruz J.A."/>
            <person name="Straub M.L."/>
            <person name="Kugler V."/>
            <person name="Sacerdot C."/>
            <person name="Uzunov Z."/>
            <person name="Thierry A."/>
            <person name="Weiss S."/>
            <person name="Bleykasten C."/>
            <person name="De Montigny J."/>
            <person name="Jacques N."/>
            <person name="Jung P."/>
            <person name="Lemaire M."/>
            <person name="Mallet S."/>
            <person name="Morel G."/>
            <person name="Richard G.F."/>
            <person name="Sarkar A."/>
            <person name="Savel G."/>
            <person name="Schacherer J."/>
            <person name="Seret M.L."/>
            <person name="Talla E."/>
            <person name="Samson G."/>
            <person name="Jubin C."/>
            <person name="Poulain J."/>
            <person name="Vacherie B."/>
            <person name="Barbe V."/>
            <person name="Pelletier E."/>
            <person name="Sherman D.J."/>
            <person name="Westhof E."/>
            <person name="Weissenbach J."/>
            <person name="Baret P.V."/>
            <person name="Wincker P."/>
            <person name="Gaillardin C."/>
            <person name="Dujon B."/>
            <person name="Souciet J.L."/>
        </authorList>
    </citation>
    <scope>NUCLEOTIDE SEQUENCE [LARGE SCALE GENOMIC DNA]</scope>
    <source>
        <strain evidence="7">ATCC MYA-4447 / BCRC 22081 / CBS 7064 / NBRC 10061 / NRRL Y-12695</strain>
    </source>
</reference>
<dbReference type="Gene3D" id="1.20.1310.10">
    <property type="entry name" value="Cullin Repeats"/>
    <property type="match status" value="2"/>
</dbReference>
<evidence type="ECO:0000256" key="4">
    <source>
        <dbReference type="SAM" id="MobiDB-lite"/>
    </source>
</evidence>
<dbReference type="InterPro" id="IPR036317">
    <property type="entry name" value="Cullin_homology_sf"/>
</dbReference>
<dbReference type="PROSITE" id="PS50069">
    <property type="entry name" value="CULLIN_2"/>
    <property type="match status" value="1"/>
</dbReference>
<dbReference type="SUPFAM" id="SSF46785">
    <property type="entry name" value="Winged helix' DNA-binding domain"/>
    <property type="match status" value="1"/>
</dbReference>